<keyword evidence="9" id="KW-1185">Reference proteome</keyword>
<comment type="similarity">
    <text evidence="1">Belongs to the HicA mRNA interferase family.</text>
</comment>
<name>A0A5S5ANQ0_9FIRM</name>
<dbReference type="GO" id="GO:0004519">
    <property type="term" value="F:endonuclease activity"/>
    <property type="evidence" value="ECO:0007669"/>
    <property type="project" value="UniProtKB-KW"/>
</dbReference>
<dbReference type="GO" id="GO:0016787">
    <property type="term" value="F:hydrolase activity"/>
    <property type="evidence" value="ECO:0007669"/>
    <property type="project" value="UniProtKB-KW"/>
</dbReference>
<evidence type="ECO:0000256" key="4">
    <source>
        <dbReference type="ARBA" id="ARBA00022759"/>
    </source>
</evidence>
<keyword evidence="7" id="KW-0346">Stress response</keyword>
<dbReference type="Proteomes" id="UP000322294">
    <property type="component" value="Unassembled WGS sequence"/>
</dbReference>
<sequence>MKTKNLSSREILQILFENGWYIERIDGSHHILKHPEKNNPVIVPHPRKALKQGTIRSIFKQAGLLN</sequence>
<dbReference type="Gene3D" id="3.30.920.30">
    <property type="entry name" value="Hypothetical protein"/>
    <property type="match status" value="1"/>
</dbReference>
<evidence type="ECO:0000256" key="5">
    <source>
        <dbReference type="ARBA" id="ARBA00022801"/>
    </source>
</evidence>
<accession>A0A5S5ANQ0</accession>
<keyword evidence="2" id="KW-1277">Toxin-antitoxin system</keyword>
<dbReference type="AlphaFoldDB" id="A0A5S5ANQ0"/>
<keyword evidence="5" id="KW-0378">Hydrolase</keyword>
<gene>
    <name evidence="8" type="ORF">LZ11_01641</name>
</gene>
<reference evidence="8 9" key="1">
    <citation type="submission" date="2019-07" db="EMBL/GenBank/DDBJ databases">
        <title>Genomic Encyclopedia of Type Strains, Phase I: the one thousand microbial genomes (KMG-I) project.</title>
        <authorList>
            <person name="Kyrpides N."/>
        </authorList>
    </citation>
    <scope>NUCLEOTIDE SEQUENCE [LARGE SCALE GENOMIC DNA]</scope>
    <source>
        <strain evidence="8 9">DSM 16647</strain>
    </source>
</reference>
<dbReference type="PANTHER" id="PTHR34873:SF3">
    <property type="entry name" value="ADDICTION MODULE TOXIN, HICA FAMILY"/>
    <property type="match status" value="1"/>
</dbReference>
<protein>
    <submittedName>
        <fullName evidence="8">Putative RNA binding protein YcfA (HicA-like mRNA interferase family)</fullName>
    </submittedName>
</protein>
<evidence type="ECO:0000313" key="9">
    <source>
        <dbReference type="Proteomes" id="UP000322294"/>
    </source>
</evidence>
<dbReference type="Pfam" id="PF07927">
    <property type="entry name" value="HicA_toxin"/>
    <property type="match status" value="1"/>
</dbReference>
<proteinExistence type="inferred from homology"/>
<evidence type="ECO:0000256" key="7">
    <source>
        <dbReference type="ARBA" id="ARBA00023016"/>
    </source>
</evidence>
<dbReference type="SUPFAM" id="SSF54786">
    <property type="entry name" value="YcfA/nrd intein domain"/>
    <property type="match status" value="1"/>
</dbReference>
<keyword evidence="4" id="KW-0255">Endonuclease</keyword>
<keyword evidence="3" id="KW-0540">Nuclease</keyword>
<dbReference type="PANTHER" id="PTHR34873">
    <property type="entry name" value="SSR1766 PROTEIN"/>
    <property type="match status" value="1"/>
</dbReference>
<evidence type="ECO:0000256" key="3">
    <source>
        <dbReference type="ARBA" id="ARBA00022722"/>
    </source>
</evidence>
<evidence type="ECO:0000256" key="6">
    <source>
        <dbReference type="ARBA" id="ARBA00022884"/>
    </source>
</evidence>
<evidence type="ECO:0000256" key="1">
    <source>
        <dbReference type="ARBA" id="ARBA00006620"/>
    </source>
</evidence>
<dbReference type="InterPro" id="IPR038570">
    <property type="entry name" value="HicA_sf"/>
</dbReference>
<comment type="caution">
    <text evidence="8">The sequence shown here is derived from an EMBL/GenBank/DDBJ whole genome shotgun (WGS) entry which is preliminary data.</text>
</comment>
<keyword evidence="6" id="KW-0694">RNA-binding</keyword>
<dbReference type="EMBL" id="VNHO01000017">
    <property type="protein sequence ID" value="TYP52475.1"/>
    <property type="molecule type" value="Genomic_DNA"/>
</dbReference>
<evidence type="ECO:0000256" key="2">
    <source>
        <dbReference type="ARBA" id="ARBA00022649"/>
    </source>
</evidence>
<dbReference type="InterPro" id="IPR012933">
    <property type="entry name" value="HicA_mRNA_interferase"/>
</dbReference>
<organism evidence="8 9">
    <name type="scientific">Thermosediminibacter litoriperuensis</name>
    <dbReference type="NCBI Taxonomy" id="291989"/>
    <lineage>
        <taxon>Bacteria</taxon>
        <taxon>Bacillati</taxon>
        <taxon>Bacillota</taxon>
        <taxon>Clostridia</taxon>
        <taxon>Thermosediminibacterales</taxon>
        <taxon>Thermosediminibacteraceae</taxon>
        <taxon>Thermosediminibacter</taxon>
    </lineage>
</organism>
<evidence type="ECO:0000313" key="8">
    <source>
        <dbReference type="EMBL" id="TYP52475.1"/>
    </source>
</evidence>
<dbReference type="GO" id="GO:0003729">
    <property type="term" value="F:mRNA binding"/>
    <property type="evidence" value="ECO:0007669"/>
    <property type="project" value="InterPro"/>
</dbReference>